<feature type="region of interest" description="Disordered" evidence="1">
    <location>
        <begin position="1"/>
        <end position="24"/>
    </location>
</feature>
<dbReference type="Gene3D" id="3.40.50.150">
    <property type="entry name" value="Vaccinia Virus protein VP39"/>
    <property type="match status" value="1"/>
</dbReference>
<dbReference type="Pfam" id="PF13489">
    <property type="entry name" value="Methyltransf_23"/>
    <property type="match status" value="1"/>
</dbReference>
<proteinExistence type="predicted"/>
<dbReference type="STRING" id="2070753.A0A3A2Z8X6"/>
<keyword evidence="2" id="KW-0808">Transferase</keyword>
<dbReference type="PANTHER" id="PTHR43591:SF31">
    <property type="entry name" value="LAEA-LIKE, PUTATIVE (AFU_ORTHOLOGUE AFUA_8G01930)-RELATED"/>
    <property type="match status" value="1"/>
</dbReference>
<dbReference type="GO" id="GO:0032259">
    <property type="term" value="P:methylation"/>
    <property type="evidence" value="ECO:0007669"/>
    <property type="project" value="UniProtKB-KW"/>
</dbReference>
<organism evidence="2 3">
    <name type="scientific">Aspergillus sclerotialis</name>
    <dbReference type="NCBI Taxonomy" id="2070753"/>
    <lineage>
        <taxon>Eukaryota</taxon>
        <taxon>Fungi</taxon>
        <taxon>Dikarya</taxon>
        <taxon>Ascomycota</taxon>
        <taxon>Pezizomycotina</taxon>
        <taxon>Eurotiomycetes</taxon>
        <taxon>Eurotiomycetidae</taxon>
        <taxon>Eurotiales</taxon>
        <taxon>Aspergillaceae</taxon>
        <taxon>Aspergillus</taxon>
        <taxon>Aspergillus subgen. Polypaecilum</taxon>
    </lineage>
</organism>
<gene>
    <name evidence="2" type="ORF">PHISCL_09925</name>
</gene>
<keyword evidence="2" id="KW-0489">Methyltransferase</keyword>
<protein>
    <submittedName>
        <fullName evidence="2">Methyltransferase</fullName>
    </submittedName>
</protein>
<evidence type="ECO:0000313" key="2">
    <source>
        <dbReference type="EMBL" id="RJE17737.1"/>
    </source>
</evidence>
<dbReference type="GO" id="GO:0008168">
    <property type="term" value="F:methyltransferase activity"/>
    <property type="evidence" value="ECO:0007669"/>
    <property type="project" value="UniProtKB-KW"/>
</dbReference>
<dbReference type="SUPFAM" id="SSF53335">
    <property type="entry name" value="S-adenosyl-L-methionine-dependent methyltransferases"/>
    <property type="match status" value="1"/>
</dbReference>
<sequence length="339" mass="38623">MAAAPAASTSPVEHFHNATIVPDNNPYAGDDPAFLTDSDVASSTQSLTSSVLNYQYENGRRYHAYREGEYLIPNDDREQERLQLHHHICLMTLGGQLFRSPIDPSSARILDLGTGTGVWAIDMADEYPDATVDGIDLSPIQPGWVPPNCSFEVMDFESEWDFSEPFDFIHGRNLAGSVRDFKLLFQRMMNNLKPGGWVELADFAGYFFSDDGTLQNAPNLIEWPRLQNEAADKFGKSLNVAPYFKEWMIEAGFKHVREEVYKVPNNPWPREPHYKDIGRYQQLNLIEGTESYTLAQLTRVLGWSADEVRIFLAGVRNDLADRRIHAYAKFYWVYGQKPE</sequence>
<evidence type="ECO:0000313" key="3">
    <source>
        <dbReference type="Proteomes" id="UP000266188"/>
    </source>
</evidence>
<keyword evidence="3" id="KW-1185">Reference proteome</keyword>
<comment type="caution">
    <text evidence="2">The sequence shown here is derived from an EMBL/GenBank/DDBJ whole genome shotgun (WGS) entry which is preliminary data.</text>
</comment>
<dbReference type="InterPro" id="IPR029063">
    <property type="entry name" value="SAM-dependent_MTases_sf"/>
</dbReference>
<dbReference type="OrthoDB" id="2013972at2759"/>
<accession>A0A3A2Z8X6</accession>
<reference evidence="3" key="1">
    <citation type="submission" date="2017-02" db="EMBL/GenBank/DDBJ databases">
        <authorList>
            <person name="Tafer H."/>
            <person name="Lopandic K."/>
        </authorList>
    </citation>
    <scope>NUCLEOTIDE SEQUENCE [LARGE SCALE GENOMIC DNA]</scope>
    <source>
        <strain evidence="3">CBS 366.77</strain>
    </source>
</reference>
<dbReference type="Proteomes" id="UP000266188">
    <property type="component" value="Unassembled WGS sequence"/>
</dbReference>
<dbReference type="AlphaFoldDB" id="A0A3A2Z8X6"/>
<dbReference type="EMBL" id="MVGC01000742">
    <property type="protein sequence ID" value="RJE17737.1"/>
    <property type="molecule type" value="Genomic_DNA"/>
</dbReference>
<dbReference type="PANTHER" id="PTHR43591">
    <property type="entry name" value="METHYLTRANSFERASE"/>
    <property type="match status" value="1"/>
</dbReference>
<evidence type="ECO:0000256" key="1">
    <source>
        <dbReference type="SAM" id="MobiDB-lite"/>
    </source>
</evidence>
<name>A0A3A2Z8X6_9EURO</name>
<dbReference type="CDD" id="cd02440">
    <property type="entry name" value="AdoMet_MTases"/>
    <property type="match status" value="1"/>
</dbReference>